<keyword evidence="1" id="KW-0805">Transcription regulation</keyword>
<keyword evidence="3" id="KW-0804">Transcription</keyword>
<evidence type="ECO:0000256" key="2">
    <source>
        <dbReference type="ARBA" id="ARBA00023125"/>
    </source>
</evidence>
<dbReference type="Gene3D" id="1.10.10.10">
    <property type="entry name" value="Winged helix-like DNA-binding domain superfamily/Winged helix DNA-binding domain"/>
    <property type="match status" value="1"/>
</dbReference>
<dbReference type="Proteomes" id="UP001597182">
    <property type="component" value="Unassembled WGS sequence"/>
</dbReference>
<gene>
    <name evidence="5" type="ORF">ACFQ34_21140</name>
</gene>
<accession>A0ABW3VN98</accession>
<dbReference type="InterPro" id="IPR036388">
    <property type="entry name" value="WH-like_DNA-bd_sf"/>
</dbReference>
<organism evidence="5 6">
    <name type="scientific">Pseudonocardia benzenivorans</name>
    <dbReference type="NCBI Taxonomy" id="228005"/>
    <lineage>
        <taxon>Bacteria</taxon>
        <taxon>Bacillati</taxon>
        <taxon>Actinomycetota</taxon>
        <taxon>Actinomycetes</taxon>
        <taxon>Pseudonocardiales</taxon>
        <taxon>Pseudonocardiaceae</taxon>
        <taxon>Pseudonocardia</taxon>
    </lineage>
</organism>
<keyword evidence="6" id="KW-1185">Reference proteome</keyword>
<dbReference type="EMBL" id="JBHTMB010000171">
    <property type="protein sequence ID" value="MFD1235805.1"/>
    <property type="molecule type" value="Genomic_DNA"/>
</dbReference>
<protein>
    <submittedName>
        <fullName evidence="5">Winged helix-turn-helix transcriptional regulator</fullName>
    </submittedName>
</protein>
<reference evidence="6" key="1">
    <citation type="journal article" date="2019" name="Int. J. Syst. Evol. Microbiol.">
        <title>The Global Catalogue of Microorganisms (GCM) 10K type strain sequencing project: providing services to taxonomists for standard genome sequencing and annotation.</title>
        <authorList>
            <consortium name="The Broad Institute Genomics Platform"/>
            <consortium name="The Broad Institute Genome Sequencing Center for Infectious Disease"/>
            <person name="Wu L."/>
            <person name="Ma J."/>
        </authorList>
    </citation>
    <scope>NUCLEOTIDE SEQUENCE [LARGE SCALE GENOMIC DNA]</scope>
    <source>
        <strain evidence="6">CCUG 49018</strain>
    </source>
</reference>
<evidence type="ECO:0000256" key="3">
    <source>
        <dbReference type="ARBA" id="ARBA00023163"/>
    </source>
</evidence>
<comment type="caution">
    <text evidence="5">The sequence shown here is derived from an EMBL/GenBank/DDBJ whole genome shotgun (WGS) entry which is preliminary data.</text>
</comment>
<dbReference type="PANTHER" id="PTHR33204">
    <property type="entry name" value="TRANSCRIPTIONAL REGULATOR, MARR FAMILY"/>
    <property type="match status" value="1"/>
</dbReference>
<evidence type="ECO:0000256" key="1">
    <source>
        <dbReference type="ARBA" id="ARBA00023015"/>
    </source>
</evidence>
<dbReference type="PROSITE" id="PS51118">
    <property type="entry name" value="HTH_HXLR"/>
    <property type="match status" value="1"/>
</dbReference>
<evidence type="ECO:0000313" key="5">
    <source>
        <dbReference type="EMBL" id="MFD1235805.1"/>
    </source>
</evidence>
<dbReference type="RefSeq" id="WP_013676301.1">
    <property type="nucleotide sequence ID" value="NZ_BAABKS010000017.1"/>
</dbReference>
<name>A0ABW3VN98_9PSEU</name>
<dbReference type="InterPro" id="IPR002577">
    <property type="entry name" value="HTH_HxlR"/>
</dbReference>
<dbReference type="PANTHER" id="PTHR33204:SF18">
    <property type="entry name" value="TRANSCRIPTIONAL REGULATORY PROTEIN"/>
    <property type="match status" value="1"/>
</dbReference>
<proteinExistence type="predicted"/>
<evidence type="ECO:0000259" key="4">
    <source>
        <dbReference type="PROSITE" id="PS51118"/>
    </source>
</evidence>
<dbReference type="SUPFAM" id="SSF46785">
    <property type="entry name" value="Winged helix' DNA-binding domain"/>
    <property type="match status" value="1"/>
</dbReference>
<dbReference type="Pfam" id="PF01638">
    <property type="entry name" value="HxlR"/>
    <property type="match status" value="1"/>
</dbReference>
<evidence type="ECO:0000313" key="6">
    <source>
        <dbReference type="Proteomes" id="UP001597182"/>
    </source>
</evidence>
<dbReference type="InterPro" id="IPR036390">
    <property type="entry name" value="WH_DNA-bd_sf"/>
</dbReference>
<keyword evidence="2" id="KW-0238">DNA-binding</keyword>
<sequence length="159" mass="18315">MRRKSFADFDCSIAQTLEVVGEWWTLLIVRDLFGFKGRNRFEQMQEELGISRNILKERLDGLIEHGVVEKRPYQDNPPRYEYHLTQKGKDLFPVIMALLNWGDKWATGPEGPPVLLHHTTCDHDARAVQVCSHCGEPFTGRTVEGRDAPRVQPRGRLFA</sequence>
<feature type="domain" description="HTH hxlR-type" evidence="4">
    <location>
        <begin position="11"/>
        <end position="110"/>
    </location>
</feature>